<protein>
    <submittedName>
        <fullName evidence="2">Uncharacterized conserved protein YbjT, contains NAD(P)-binding and DUF2867 domains</fullName>
    </submittedName>
</protein>
<dbReference type="PANTHER" id="PTHR43162:SF1">
    <property type="entry name" value="PRESTALK A DIFFERENTIATION PROTEIN A"/>
    <property type="match status" value="1"/>
</dbReference>
<dbReference type="AlphaFoldDB" id="A0A1M6CVS6"/>
<dbReference type="Gene3D" id="3.90.25.10">
    <property type="entry name" value="UDP-galactose 4-epimerase, domain 1"/>
    <property type="match status" value="1"/>
</dbReference>
<dbReference type="OrthoDB" id="4457504at2"/>
<dbReference type="Proteomes" id="UP000184452">
    <property type="component" value="Unassembled WGS sequence"/>
</dbReference>
<proteinExistence type="predicted"/>
<evidence type="ECO:0000313" key="3">
    <source>
        <dbReference type="Proteomes" id="UP000184452"/>
    </source>
</evidence>
<gene>
    <name evidence="2" type="ORF">SAMN05421803_101828</name>
</gene>
<dbReference type="Pfam" id="PF13460">
    <property type="entry name" value="NAD_binding_10"/>
    <property type="match status" value="1"/>
</dbReference>
<dbReference type="SUPFAM" id="SSF51735">
    <property type="entry name" value="NAD(P)-binding Rossmann-fold domains"/>
    <property type="match status" value="1"/>
</dbReference>
<reference evidence="2 3" key="1">
    <citation type="submission" date="2016-11" db="EMBL/GenBank/DDBJ databases">
        <authorList>
            <person name="Jaros S."/>
            <person name="Januszkiewicz K."/>
            <person name="Wedrychowicz H."/>
        </authorList>
    </citation>
    <scope>NUCLEOTIDE SEQUENCE [LARGE SCALE GENOMIC DNA]</scope>
    <source>
        <strain evidence="2 3">CGMCC 4.5723</strain>
    </source>
</reference>
<dbReference type="InterPro" id="IPR016040">
    <property type="entry name" value="NAD(P)-bd_dom"/>
</dbReference>
<organism evidence="2 3">
    <name type="scientific">Nocardiopsis flavescens</name>
    <dbReference type="NCBI Taxonomy" id="758803"/>
    <lineage>
        <taxon>Bacteria</taxon>
        <taxon>Bacillati</taxon>
        <taxon>Actinomycetota</taxon>
        <taxon>Actinomycetes</taxon>
        <taxon>Streptosporangiales</taxon>
        <taxon>Nocardiopsidaceae</taxon>
        <taxon>Nocardiopsis</taxon>
    </lineage>
</organism>
<keyword evidence="3" id="KW-1185">Reference proteome</keyword>
<evidence type="ECO:0000259" key="1">
    <source>
        <dbReference type="Pfam" id="PF13460"/>
    </source>
</evidence>
<name>A0A1M6CVS6_9ACTN</name>
<dbReference type="EMBL" id="FQZK01000001">
    <property type="protein sequence ID" value="SHI64838.1"/>
    <property type="molecule type" value="Genomic_DNA"/>
</dbReference>
<dbReference type="InterPro" id="IPR051604">
    <property type="entry name" value="Ergot_Alk_Oxidoreductase"/>
</dbReference>
<evidence type="ECO:0000313" key="2">
    <source>
        <dbReference type="EMBL" id="SHI64838.1"/>
    </source>
</evidence>
<sequence>MTVLVTGATGTVGRHLVRGLAERGHPVRALTRRPDRADLGPGVEVVGGDLTDAATLEEAFTGVDAVHLITFGGDDGAELANAGEILALAREGGARRATVLGAFGGSPLEDAVRGSDLEWTVLVPLEFMSGALEWAPDVRETGAVRTLAAWPSAAVHEADIAAVALTALTEGGQGGRDLVLTGPQALTPAERARDLGDALGREVAWVRLTEEQERERLRAQGFPEDYVEFGIALATDPPGTAGRVLPTVEEVTGRPALTFARWARENADAFRA</sequence>
<dbReference type="RefSeq" id="WP_073375037.1">
    <property type="nucleotide sequence ID" value="NZ_FQZK01000001.1"/>
</dbReference>
<dbReference type="PANTHER" id="PTHR43162">
    <property type="match status" value="1"/>
</dbReference>
<dbReference type="Gene3D" id="3.40.50.720">
    <property type="entry name" value="NAD(P)-binding Rossmann-like Domain"/>
    <property type="match status" value="1"/>
</dbReference>
<dbReference type="InterPro" id="IPR036291">
    <property type="entry name" value="NAD(P)-bd_dom_sf"/>
</dbReference>
<dbReference type="STRING" id="758803.SAMN05421803_101828"/>
<accession>A0A1M6CVS6</accession>
<feature type="domain" description="NAD(P)-binding" evidence="1">
    <location>
        <begin position="7"/>
        <end position="104"/>
    </location>
</feature>